<evidence type="ECO:0000313" key="3">
    <source>
        <dbReference type="Proteomes" id="UP001408356"/>
    </source>
</evidence>
<dbReference type="EMBL" id="JARVKF010000436">
    <property type="protein sequence ID" value="KAK9413650.1"/>
    <property type="molecule type" value="Genomic_DNA"/>
</dbReference>
<feature type="compositionally biased region" description="Polar residues" evidence="1">
    <location>
        <begin position="1"/>
        <end position="13"/>
    </location>
</feature>
<accession>A0ABR2UGB0</accession>
<feature type="compositionally biased region" description="Polar residues" evidence="1">
    <location>
        <begin position="104"/>
        <end position="113"/>
    </location>
</feature>
<keyword evidence="3" id="KW-1185">Reference proteome</keyword>
<gene>
    <name evidence="2" type="ORF">SUNI508_11731</name>
</gene>
<evidence type="ECO:0000256" key="1">
    <source>
        <dbReference type="SAM" id="MobiDB-lite"/>
    </source>
</evidence>
<organism evidence="2 3">
    <name type="scientific">Seiridium unicorne</name>
    <dbReference type="NCBI Taxonomy" id="138068"/>
    <lineage>
        <taxon>Eukaryota</taxon>
        <taxon>Fungi</taxon>
        <taxon>Dikarya</taxon>
        <taxon>Ascomycota</taxon>
        <taxon>Pezizomycotina</taxon>
        <taxon>Sordariomycetes</taxon>
        <taxon>Xylariomycetidae</taxon>
        <taxon>Amphisphaeriales</taxon>
        <taxon>Sporocadaceae</taxon>
        <taxon>Seiridium</taxon>
    </lineage>
</organism>
<protein>
    <submittedName>
        <fullName evidence="2">Uncharacterized protein</fullName>
    </submittedName>
</protein>
<dbReference type="Proteomes" id="UP001408356">
    <property type="component" value="Unassembled WGS sequence"/>
</dbReference>
<proteinExistence type="predicted"/>
<evidence type="ECO:0000313" key="2">
    <source>
        <dbReference type="EMBL" id="KAK9413650.1"/>
    </source>
</evidence>
<reference evidence="2 3" key="1">
    <citation type="journal article" date="2024" name="J. Plant Pathol.">
        <title>Sequence and assembly of the genome of Seiridium unicorne, isolate CBS 538.82, causal agent of cypress canker disease.</title>
        <authorList>
            <person name="Scali E."/>
            <person name="Rocca G.D."/>
            <person name="Danti R."/>
            <person name="Garbelotto M."/>
            <person name="Barberini S."/>
            <person name="Baroncelli R."/>
            <person name="Emiliani G."/>
        </authorList>
    </citation>
    <scope>NUCLEOTIDE SEQUENCE [LARGE SCALE GENOMIC DNA]</scope>
    <source>
        <strain evidence="2 3">BM-138-508</strain>
    </source>
</reference>
<comment type="caution">
    <text evidence="2">The sequence shown here is derived from an EMBL/GenBank/DDBJ whole genome shotgun (WGS) entry which is preliminary data.</text>
</comment>
<feature type="compositionally biased region" description="Polar residues" evidence="1">
    <location>
        <begin position="22"/>
        <end position="32"/>
    </location>
</feature>
<feature type="compositionally biased region" description="Polar residues" evidence="1">
    <location>
        <begin position="39"/>
        <end position="62"/>
    </location>
</feature>
<feature type="region of interest" description="Disordered" evidence="1">
    <location>
        <begin position="104"/>
        <end position="125"/>
    </location>
</feature>
<name>A0ABR2UGB0_9PEZI</name>
<sequence length="125" mass="13075">MAYSSTSFTTTRPVESVGGPSHTVQAPTSTLTRQKHPKNNSFKTSQVSSGTTPEELAQSSLNEAPLDGTFAATFASFILDEQDSHSEIVYSPTDVLYGVGAQFDTSQGGSSIGLSDATKGLDHTA</sequence>
<feature type="region of interest" description="Disordered" evidence="1">
    <location>
        <begin position="1"/>
        <end position="63"/>
    </location>
</feature>